<dbReference type="Pfam" id="PF17900">
    <property type="entry name" value="Peptidase_M1_N"/>
    <property type="match status" value="1"/>
</dbReference>
<dbReference type="FunFam" id="2.60.40.1910:FF:000003">
    <property type="entry name" value="Aminopeptidase"/>
    <property type="match status" value="1"/>
</dbReference>
<evidence type="ECO:0000259" key="27">
    <source>
        <dbReference type="Pfam" id="PF17900"/>
    </source>
</evidence>
<dbReference type="GO" id="GO:0005737">
    <property type="term" value="C:cytoplasm"/>
    <property type="evidence" value="ECO:0007669"/>
    <property type="project" value="TreeGrafter"/>
</dbReference>
<dbReference type="GO" id="GO:0043171">
    <property type="term" value="P:peptide catabolic process"/>
    <property type="evidence" value="ECO:0007669"/>
    <property type="project" value="TreeGrafter"/>
</dbReference>
<name>A0A6P8S2S4_GEOSA</name>
<evidence type="ECO:0000256" key="20">
    <source>
        <dbReference type="PIRSR" id="PIRSR634016-2"/>
    </source>
</evidence>
<dbReference type="EC" id="3.4.11.-" evidence="23"/>
<evidence type="ECO:0000259" key="25">
    <source>
        <dbReference type="Pfam" id="PF01433"/>
    </source>
</evidence>
<organism evidence="28 29">
    <name type="scientific">Geotrypetes seraphini</name>
    <name type="common">Gaboon caecilian</name>
    <name type="synonym">Caecilia seraphini</name>
    <dbReference type="NCBI Taxonomy" id="260995"/>
    <lineage>
        <taxon>Eukaryota</taxon>
        <taxon>Metazoa</taxon>
        <taxon>Chordata</taxon>
        <taxon>Craniata</taxon>
        <taxon>Vertebrata</taxon>
        <taxon>Euteleostomi</taxon>
        <taxon>Amphibia</taxon>
        <taxon>Gymnophiona</taxon>
        <taxon>Geotrypetes</taxon>
    </lineage>
</organism>
<evidence type="ECO:0000256" key="16">
    <source>
        <dbReference type="ARBA" id="ARBA00023136"/>
    </source>
</evidence>
<feature type="binding site" evidence="21">
    <location>
        <position position="425"/>
    </location>
    <ligand>
        <name>Zn(2+)</name>
        <dbReference type="ChEBI" id="CHEBI:29105"/>
        <note>catalytic</note>
    </ligand>
</feature>
<evidence type="ECO:0000256" key="18">
    <source>
        <dbReference type="ARBA" id="ARBA00023180"/>
    </source>
</evidence>
<keyword evidence="6" id="KW-1003">Cell membrane</keyword>
<dbReference type="GO" id="GO:0005615">
    <property type="term" value="C:extracellular space"/>
    <property type="evidence" value="ECO:0007669"/>
    <property type="project" value="TreeGrafter"/>
</dbReference>
<evidence type="ECO:0000256" key="23">
    <source>
        <dbReference type="RuleBase" id="RU364040"/>
    </source>
</evidence>
<dbReference type="InterPro" id="IPR014782">
    <property type="entry name" value="Peptidase_M1_dom"/>
</dbReference>
<evidence type="ECO:0000256" key="11">
    <source>
        <dbReference type="ARBA" id="ARBA00022833"/>
    </source>
</evidence>
<keyword evidence="18" id="KW-0325">Glycoprotein</keyword>
<dbReference type="OrthoDB" id="510539at2759"/>
<evidence type="ECO:0000256" key="5">
    <source>
        <dbReference type="ARBA" id="ARBA00022438"/>
    </source>
</evidence>
<keyword evidence="16 23" id="KW-0472">Membrane</keyword>
<dbReference type="InterPro" id="IPR027268">
    <property type="entry name" value="Peptidase_M4/M1_CTD_sf"/>
</dbReference>
<dbReference type="GO" id="GO:0006508">
    <property type="term" value="P:proteolysis"/>
    <property type="evidence" value="ECO:0007669"/>
    <property type="project" value="UniProtKB-KW"/>
</dbReference>
<feature type="domain" description="Aminopeptidase N-like N-terminal" evidence="27">
    <location>
        <begin position="111"/>
        <end position="295"/>
    </location>
</feature>
<comment type="cofactor">
    <cofactor evidence="21 23">
        <name>Zn(2+)</name>
        <dbReference type="ChEBI" id="CHEBI:29105"/>
    </cofactor>
    <text evidence="21 23">Binds 1 zinc ion per subunit.</text>
</comment>
<evidence type="ECO:0000313" key="29">
    <source>
        <dbReference type="RefSeq" id="XP_033811401.1"/>
    </source>
</evidence>
<keyword evidence="14 23" id="KW-1133">Transmembrane helix</keyword>
<dbReference type="FunFam" id="1.25.50.20:FF:000001">
    <property type="entry name" value="Aminopeptidase"/>
    <property type="match status" value="1"/>
</dbReference>
<proteinExistence type="inferred from homology"/>
<evidence type="ECO:0000256" key="17">
    <source>
        <dbReference type="ARBA" id="ARBA00023157"/>
    </source>
</evidence>
<keyword evidence="11 21" id="KW-0862">Zinc</keyword>
<dbReference type="GO" id="GO:0042277">
    <property type="term" value="F:peptide binding"/>
    <property type="evidence" value="ECO:0007669"/>
    <property type="project" value="TreeGrafter"/>
</dbReference>
<comment type="similarity">
    <text evidence="3 23">Belongs to the peptidase M1 family.</text>
</comment>
<keyword evidence="9 21" id="KW-0479">Metal-binding</keyword>
<evidence type="ECO:0000256" key="3">
    <source>
        <dbReference type="ARBA" id="ARBA00010136"/>
    </source>
</evidence>
<evidence type="ECO:0000259" key="26">
    <source>
        <dbReference type="Pfam" id="PF11838"/>
    </source>
</evidence>
<dbReference type="GO" id="GO:0008217">
    <property type="term" value="P:regulation of blood pressure"/>
    <property type="evidence" value="ECO:0007669"/>
    <property type="project" value="TreeGrafter"/>
</dbReference>
<evidence type="ECO:0000256" key="2">
    <source>
        <dbReference type="ARBA" id="ARBA00004401"/>
    </source>
</evidence>
<keyword evidence="13" id="KW-0735">Signal-anchor</keyword>
<dbReference type="Pfam" id="PF11838">
    <property type="entry name" value="ERAP1_C"/>
    <property type="match status" value="1"/>
</dbReference>
<dbReference type="GO" id="GO:0070006">
    <property type="term" value="F:metalloaminopeptidase activity"/>
    <property type="evidence" value="ECO:0007669"/>
    <property type="project" value="TreeGrafter"/>
</dbReference>
<feature type="domain" description="ERAP1-like C-terminal" evidence="26">
    <location>
        <begin position="627"/>
        <end position="943"/>
    </location>
</feature>
<feature type="domain" description="Peptidase M1 membrane alanine aminopeptidase" evidence="25">
    <location>
        <begin position="330"/>
        <end position="547"/>
    </location>
</feature>
<dbReference type="GO" id="GO:0005886">
    <property type="term" value="C:plasma membrane"/>
    <property type="evidence" value="ECO:0007669"/>
    <property type="project" value="UniProtKB-SubCell"/>
</dbReference>
<dbReference type="CTD" id="2028"/>
<keyword evidence="28" id="KW-1185">Reference proteome</keyword>
<dbReference type="InterPro" id="IPR034016">
    <property type="entry name" value="M1_APN-typ"/>
</dbReference>
<dbReference type="PANTHER" id="PTHR11533">
    <property type="entry name" value="PROTEASE M1 ZINC METALLOPROTEASE"/>
    <property type="match status" value="1"/>
</dbReference>
<evidence type="ECO:0000256" key="21">
    <source>
        <dbReference type="PIRSR" id="PIRSR634016-3"/>
    </source>
</evidence>
<dbReference type="AlphaFoldDB" id="A0A6P8S2S4"/>
<dbReference type="KEGG" id="gsh:117365279"/>
<evidence type="ECO:0000256" key="1">
    <source>
        <dbReference type="ARBA" id="ARBA00001703"/>
    </source>
</evidence>
<accession>A0A6P8S2S4</accession>
<dbReference type="InterPro" id="IPR050344">
    <property type="entry name" value="Peptidase_M1_aminopeptidases"/>
</dbReference>
<evidence type="ECO:0000313" key="28">
    <source>
        <dbReference type="Proteomes" id="UP000515159"/>
    </source>
</evidence>
<dbReference type="GO" id="GO:0008270">
    <property type="term" value="F:zinc ion binding"/>
    <property type="evidence" value="ECO:0007669"/>
    <property type="project" value="UniProtKB-UniRule"/>
</dbReference>
<evidence type="ECO:0000256" key="9">
    <source>
        <dbReference type="ARBA" id="ARBA00022723"/>
    </source>
</evidence>
<dbReference type="FunFam" id="1.10.390.10:FF:000016">
    <property type="entry name" value="Glutamyl aminopeptidase"/>
    <property type="match status" value="1"/>
</dbReference>
<evidence type="ECO:0000256" key="4">
    <source>
        <dbReference type="ARBA" id="ARBA00011748"/>
    </source>
</evidence>
<dbReference type="Gene3D" id="2.60.40.1910">
    <property type="match status" value="1"/>
</dbReference>
<keyword evidence="5 23" id="KW-0031">Aminopeptidase</keyword>
<dbReference type="Gene3D" id="2.60.40.1730">
    <property type="entry name" value="tricorn interacting facor f3 domain"/>
    <property type="match status" value="1"/>
</dbReference>
<feature type="binding site" evidence="20">
    <location>
        <begin position="366"/>
        <end position="370"/>
    </location>
    <ligand>
        <name>substrate</name>
    </ligand>
</feature>
<feature type="active site" description="Proton acceptor" evidence="19">
    <location>
        <position position="403"/>
    </location>
</feature>
<evidence type="ECO:0000256" key="7">
    <source>
        <dbReference type="ARBA" id="ARBA00022670"/>
    </source>
</evidence>
<dbReference type="RefSeq" id="XP_033811401.1">
    <property type="nucleotide sequence ID" value="XM_033955510.1"/>
</dbReference>
<protein>
    <recommendedName>
        <fullName evidence="23">Aminopeptidase</fullName>
        <ecNumber evidence="23">3.4.11.-</ecNumber>
    </recommendedName>
</protein>
<dbReference type="InterPro" id="IPR042097">
    <property type="entry name" value="Aminopeptidase_N-like_N_sf"/>
</dbReference>
<dbReference type="FunCoup" id="A0A6P8S2S4">
    <property type="interactions" value="127"/>
</dbReference>
<dbReference type="Proteomes" id="UP000515159">
    <property type="component" value="Chromosome 1"/>
</dbReference>
<evidence type="ECO:0000256" key="12">
    <source>
        <dbReference type="ARBA" id="ARBA00022837"/>
    </source>
</evidence>
<dbReference type="InterPro" id="IPR001930">
    <property type="entry name" value="Peptidase_M1"/>
</dbReference>
<dbReference type="SUPFAM" id="SSF63737">
    <property type="entry name" value="Leukotriene A4 hydrolase N-terminal domain"/>
    <property type="match status" value="1"/>
</dbReference>
<evidence type="ECO:0000256" key="13">
    <source>
        <dbReference type="ARBA" id="ARBA00022968"/>
    </source>
</evidence>
<dbReference type="CDD" id="cd09601">
    <property type="entry name" value="M1_APN-Q_like"/>
    <property type="match status" value="1"/>
</dbReference>
<feature type="compositionally biased region" description="Pro residues" evidence="24">
    <location>
        <begin position="78"/>
        <end position="92"/>
    </location>
</feature>
<evidence type="ECO:0000256" key="14">
    <source>
        <dbReference type="ARBA" id="ARBA00022989"/>
    </source>
</evidence>
<feature type="binding site" evidence="21">
    <location>
        <position position="402"/>
    </location>
    <ligand>
        <name>Zn(2+)</name>
        <dbReference type="ChEBI" id="CHEBI:29105"/>
        <note>catalytic</note>
    </ligand>
</feature>
<evidence type="ECO:0000256" key="8">
    <source>
        <dbReference type="ARBA" id="ARBA00022692"/>
    </source>
</evidence>
<feature type="transmembrane region" description="Helical" evidence="23">
    <location>
        <begin position="24"/>
        <end position="44"/>
    </location>
</feature>
<evidence type="ECO:0000256" key="10">
    <source>
        <dbReference type="ARBA" id="ARBA00022801"/>
    </source>
</evidence>
<dbReference type="Gene3D" id="1.25.50.20">
    <property type="match status" value="1"/>
</dbReference>
<feature type="binding site" evidence="20">
    <location>
        <position position="232"/>
    </location>
    <ligand>
        <name>substrate</name>
    </ligand>
</feature>
<dbReference type="GeneID" id="117365279"/>
<feature type="binding site" evidence="20">
    <location>
        <position position="896"/>
    </location>
    <ligand>
        <name>substrate</name>
    </ligand>
</feature>
<gene>
    <name evidence="29" type="primary">ENPEP</name>
</gene>
<evidence type="ECO:0000256" key="6">
    <source>
        <dbReference type="ARBA" id="ARBA00022475"/>
    </source>
</evidence>
<feature type="site" description="Transition state stabilizer" evidence="22">
    <location>
        <position position="488"/>
    </location>
</feature>
<comment type="catalytic activity">
    <reaction evidence="1">
        <text>Release of N-terminal glutamate (and to a lesser extent aspartate) from a peptide.</text>
        <dbReference type="EC" id="3.4.11.7"/>
    </reaction>
</comment>
<dbReference type="GO" id="GO:0004230">
    <property type="term" value="F:glutamyl aminopeptidase activity"/>
    <property type="evidence" value="ECO:0007669"/>
    <property type="project" value="UniProtKB-EC"/>
</dbReference>
<keyword evidence="10 23" id="KW-0378">Hydrolase</keyword>
<keyword evidence="12" id="KW-0106">Calcium</keyword>
<dbReference type="FunFam" id="2.60.40.1730:FF:000006">
    <property type="entry name" value="Aminopeptidase"/>
    <property type="match status" value="1"/>
</dbReference>
<evidence type="ECO:0000256" key="19">
    <source>
        <dbReference type="PIRSR" id="PIRSR634016-1"/>
    </source>
</evidence>
<feature type="region of interest" description="Disordered" evidence="24">
    <location>
        <begin position="49"/>
        <end position="97"/>
    </location>
</feature>
<dbReference type="InParanoid" id="A0A6P8S2S4"/>
<reference evidence="29" key="1">
    <citation type="submission" date="2025-08" db="UniProtKB">
        <authorList>
            <consortium name="RefSeq"/>
        </authorList>
    </citation>
    <scope>IDENTIFICATION</scope>
</reference>
<dbReference type="PRINTS" id="PR00756">
    <property type="entry name" value="ALADIPTASE"/>
</dbReference>
<keyword evidence="8 23" id="KW-0812">Transmembrane</keyword>
<comment type="subcellular location">
    <subcellularLocation>
        <location evidence="2">Cell membrane</location>
        <topology evidence="2">Single-pass type II membrane protein</topology>
    </subcellularLocation>
</comment>
<dbReference type="Pfam" id="PF01433">
    <property type="entry name" value="Peptidase_M1"/>
    <property type="match status" value="1"/>
</dbReference>
<feature type="binding site" evidence="21">
    <location>
        <position position="406"/>
    </location>
    <ligand>
        <name>Zn(2+)</name>
        <dbReference type="ChEBI" id="CHEBI:29105"/>
        <note>catalytic</note>
    </ligand>
</feature>
<comment type="subunit">
    <text evidence="4">Homodimer; disulfide-linked.</text>
</comment>
<keyword evidence="17" id="KW-1015">Disulfide bond</keyword>
<keyword evidence="15 23" id="KW-0482">Metalloprotease</keyword>
<keyword evidence="7 23" id="KW-0645">Protease</keyword>
<dbReference type="Gene3D" id="1.10.390.10">
    <property type="entry name" value="Neutral Protease Domain 2"/>
    <property type="match status" value="1"/>
</dbReference>
<dbReference type="SUPFAM" id="SSF55486">
    <property type="entry name" value="Metalloproteases ('zincins'), catalytic domain"/>
    <property type="match status" value="1"/>
</dbReference>
<dbReference type="PANTHER" id="PTHR11533:SF276">
    <property type="entry name" value="GLUTAMYL AMINOPEPTIDASE"/>
    <property type="match status" value="1"/>
</dbReference>
<dbReference type="InterPro" id="IPR045357">
    <property type="entry name" value="Aminopeptidase_N-like_N"/>
</dbReference>
<evidence type="ECO:0000256" key="24">
    <source>
        <dbReference type="SAM" id="MobiDB-lite"/>
    </source>
</evidence>
<feature type="compositionally biased region" description="Low complexity" evidence="24">
    <location>
        <begin position="57"/>
        <end position="77"/>
    </location>
</feature>
<dbReference type="InterPro" id="IPR024571">
    <property type="entry name" value="ERAP1-like_C_dom"/>
</dbReference>
<evidence type="ECO:0000256" key="22">
    <source>
        <dbReference type="PIRSR" id="PIRSR634016-4"/>
    </source>
</evidence>
<sequence length="966" mass="110603">MERLAMDSDEGWKTKRYCVRGKHVALICATVVVVGLAVGLGVGLTQPKPCPPPSAEPPSTSAEPPSTSTEPPSTSAEPPSPTPPQGTSPCPPSTNNQGDWKNFRLPDFIIPQHYDLKLRVYMDEDAYGGSVSIDVRLERATRHLWLHLRETRLSLKPSLVEASTGRLVPVHSCFQYLPNEYVVLEAEEVLQPGIFQLTLWFDGRLDGSLVGFYRTTYVENGSLRSIAATDHEPTDARKSFPCFDEPNKKATFNITIIHEAQYMALSNMPELSSISNEPGWNVTTFQKSVPMSTYLVCFAVHQFMFIEKISNRKIPLRIYVQPLQLDTAKYAASIIKDIFDAFEEYFNMSYSLPKLDLIAIPDFGTGAMENWGLVTFRETNLLYDHIESSSLNKQRVAAVVAHELVHQWFGNIVTMDWWDDLWLNEGFASFFEYVGVNVTHPEWNMLDQALLDDVLPVMKDDALQSSHPIVVSVQTPAEITSAFDGISYSKGASILRMLQDWITPEEFQKGCQTYLKNYKFKNARTDNFWEAMAEASGKPVKDVMDTWTRQMGYPVLNVESDIKVTQKRFLLDPNANTSEPPSDLNYVWNIPVKWYTSINKTENAVFYNKSETTGIQLTNDANVTDILKINPAHIGFFRVNYEQSTWNSLADFLIANHMNFSEADRAGFFDDAFALASADIVNYLVALNLTKYLTEEKDYLPWQRVASALSYITDMIQDDNDLYPKFQEYFRRQVKPITDSLGWNDTEDHLESLLRATVQELACKMEDKTALDTATDYFNFWLNGTSIPVNIRLLVYRYAMAHSGNEHSWNYMFEKYQMTPLAQEKDKLISGVSSRSNVHLVDRYLNYIFNTTLIKSQDVFTVLQYISYNKYGKTMAWDWVRLNWEYLVNRYTINDRNLGRLISRITRSFNTELQLWQMENFFEKYPDAGAGKAPREQALETVKSNIEWLKRNKAEIKVWLDANVSP</sequence>
<evidence type="ECO:0000256" key="15">
    <source>
        <dbReference type="ARBA" id="ARBA00023049"/>
    </source>
</evidence>